<dbReference type="InterPro" id="IPR052934">
    <property type="entry name" value="Methyl-DNA_Rec/Restrict_Enz"/>
</dbReference>
<gene>
    <name evidence="3" type="ORF">D4A35_04070</name>
    <name evidence="2" type="ORF">HF875_06470</name>
</gene>
<dbReference type="EMBL" id="JABAFD010000003">
    <property type="protein sequence ID" value="NME09158.1"/>
    <property type="molecule type" value="Genomic_DNA"/>
</dbReference>
<dbReference type="AlphaFoldDB" id="A0A5P3XDE6"/>
<dbReference type="GO" id="GO:0016887">
    <property type="term" value="F:ATP hydrolysis activity"/>
    <property type="evidence" value="ECO:0007669"/>
    <property type="project" value="InterPro"/>
</dbReference>
<reference evidence="3 4" key="1">
    <citation type="submission" date="2018-09" db="EMBL/GenBank/DDBJ databases">
        <title>A clostridial neurotoxin that targets Anopheles mosquitoes.</title>
        <authorList>
            <person name="Contreras E."/>
            <person name="Masuyer G."/>
            <person name="Qureshi N."/>
            <person name="Chawla S."/>
            <person name="Lim H.L."/>
            <person name="Chen J."/>
            <person name="Stenmark P."/>
            <person name="Gill S."/>
        </authorList>
    </citation>
    <scope>NUCLEOTIDE SEQUENCE [LARGE SCALE GENOMIC DNA]</scope>
    <source>
        <strain evidence="3 4">Cbm</strain>
    </source>
</reference>
<dbReference type="InterPro" id="IPR003593">
    <property type="entry name" value="AAA+_ATPase"/>
</dbReference>
<dbReference type="CDD" id="cd00009">
    <property type="entry name" value="AAA"/>
    <property type="match status" value="1"/>
</dbReference>
<dbReference type="Proteomes" id="UP000573963">
    <property type="component" value="Unassembled WGS sequence"/>
</dbReference>
<feature type="domain" description="AAA+ ATPase" evidence="1">
    <location>
        <begin position="181"/>
        <end position="344"/>
    </location>
</feature>
<dbReference type="EMBL" id="CP032452">
    <property type="protein sequence ID" value="QEZ68155.1"/>
    <property type="molecule type" value="Genomic_DNA"/>
</dbReference>
<dbReference type="GO" id="GO:0005524">
    <property type="term" value="F:ATP binding"/>
    <property type="evidence" value="ECO:0007669"/>
    <property type="project" value="InterPro"/>
</dbReference>
<dbReference type="Proteomes" id="UP000326961">
    <property type="component" value="Chromosome"/>
</dbReference>
<dbReference type="SMART" id="SM00382">
    <property type="entry name" value="AAA"/>
    <property type="match status" value="1"/>
</dbReference>
<dbReference type="PANTHER" id="PTHR37291:SF1">
    <property type="entry name" value="TYPE IV METHYL-DIRECTED RESTRICTION ENZYME ECOKMCRB SUBUNIT"/>
    <property type="match status" value="1"/>
</dbReference>
<protein>
    <submittedName>
        <fullName evidence="2">AAA domain-containing protein</fullName>
    </submittedName>
    <submittedName>
        <fullName evidence="3">AAA family ATPase</fullName>
    </submittedName>
</protein>
<organism evidence="3 4">
    <name type="scientific">Paraclostridium bifermentans</name>
    <name type="common">Clostridium bifermentans</name>
    <dbReference type="NCBI Taxonomy" id="1490"/>
    <lineage>
        <taxon>Bacteria</taxon>
        <taxon>Bacillati</taxon>
        <taxon>Bacillota</taxon>
        <taxon>Clostridia</taxon>
        <taxon>Peptostreptococcales</taxon>
        <taxon>Peptostreptococcaceae</taxon>
        <taxon>Paraclostridium</taxon>
    </lineage>
</organism>
<dbReference type="PANTHER" id="PTHR37291">
    <property type="entry name" value="5-METHYLCYTOSINE-SPECIFIC RESTRICTION ENZYME B"/>
    <property type="match status" value="1"/>
</dbReference>
<reference evidence="2 5" key="2">
    <citation type="submission" date="2020-04" db="EMBL/GenBank/DDBJ databases">
        <authorList>
            <person name="Hitch T.C.A."/>
            <person name="Wylensek D."/>
            <person name="Clavel T."/>
        </authorList>
    </citation>
    <scope>NUCLEOTIDE SEQUENCE [LARGE SCALE GENOMIC DNA]</scope>
    <source>
        <strain evidence="2 5">Med78_4-601-WT-2</strain>
    </source>
</reference>
<dbReference type="RefSeq" id="WP_150885983.1">
    <property type="nucleotide sequence ID" value="NZ_CP032452.1"/>
</dbReference>
<evidence type="ECO:0000313" key="3">
    <source>
        <dbReference type="EMBL" id="QEZ68155.1"/>
    </source>
</evidence>
<evidence type="ECO:0000313" key="2">
    <source>
        <dbReference type="EMBL" id="NME09158.1"/>
    </source>
</evidence>
<dbReference type="InterPro" id="IPR027417">
    <property type="entry name" value="P-loop_NTPase"/>
</dbReference>
<proteinExistence type="predicted"/>
<dbReference type="SUPFAM" id="SSF52540">
    <property type="entry name" value="P-loop containing nucleoside triphosphate hydrolases"/>
    <property type="match status" value="1"/>
</dbReference>
<dbReference type="Pfam" id="PF07728">
    <property type="entry name" value="AAA_5"/>
    <property type="match status" value="1"/>
</dbReference>
<name>A0A5P3XDE6_PARBF</name>
<evidence type="ECO:0000259" key="1">
    <source>
        <dbReference type="SMART" id="SM00382"/>
    </source>
</evidence>
<dbReference type="InterPro" id="IPR011704">
    <property type="entry name" value="ATPase_dyneun-rel_AAA"/>
</dbReference>
<sequence>MMARDIVIDFLTKLSIDIENKADVDVSYSQQRDYFSSGKILGQPIYYVFKYFRKEEQLGLYIESRDAEGAQFLKDIYYEKNEFISRKVGYELGISERKQNKDWVRMGFEIDVDNFNELMEYRKLYLHAFLKFKSAIEKIVEKYVDAIFNFAGNFGYTKTELLREVFMEEEVLDDIIFNLDFKKNIILQGPSGVGKTFIAKRICYFHQGNRDNSNIEMVQFHENYTYEEFVRGYKKGKSGEDYIKNGVFYDFIKKAQSYPEHKHYFIIDEINRVDVNKVFGEINSIIENNKRGKENSIKLIYSESDESFYIPDNVYIIGTLNTADKNLKDIDYPLRRRFGFIDIEPVFENIDFRNYLGECLGVEMADKVVCSMSKLNKIIEEDENLGKNYKIGQSYFMISSKIDEYIVDSWYRQVIKRDIEPLIRSCMIDKEKSYINDIIKKLVDD</sequence>
<evidence type="ECO:0000313" key="4">
    <source>
        <dbReference type="Proteomes" id="UP000326961"/>
    </source>
</evidence>
<evidence type="ECO:0000313" key="5">
    <source>
        <dbReference type="Proteomes" id="UP000573963"/>
    </source>
</evidence>
<accession>A0A5P3XDE6</accession>
<dbReference type="Gene3D" id="3.40.50.300">
    <property type="entry name" value="P-loop containing nucleotide triphosphate hydrolases"/>
    <property type="match status" value="1"/>
</dbReference>